<evidence type="ECO:0000313" key="1">
    <source>
        <dbReference type="EMBL" id="CAD7414594.1"/>
    </source>
</evidence>
<dbReference type="EMBL" id="OC324830">
    <property type="protein sequence ID" value="CAD7414594.1"/>
    <property type="molecule type" value="Genomic_DNA"/>
</dbReference>
<gene>
    <name evidence="1" type="ORF">TCEB3V08_LOCUS12156</name>
</gene>
<dbReference type="AlphaFoldDB" id="A0A7R9HCS7"/>
<protein>
    <submittedName>
        <fullName evidence="1">Uncharacterized protein</fullName>
    </submittedName>
</protein>
<organism evidence="1">
    <name type="scientific">Timema cristinae</name>
    <name type="common">Walking stick</name>
    <dbReference type="NCBI Taxonomy" id="61476"/>
    <lineage>
        <taxon>Eukaryota</taxon>
        <taxon>Metazoa</taxon>
        <taxon>Ecdysozoa</taxon>
        <taxon>Arthropoda</taxon>
        <taxon>Hexapoda</taxon>
        <taxon>Insecta</taxon>
        <taxon>Pterygota</taxon>
        <taxon>Neoptera</taxon>
        <taxon>Polyneoptera</taxon>
        <taxon>Phasmatodea</taxon>
        <taxon>Timematodea</taxon>
        <taxon>Timematoidea</taxon>
        <taxon>Timematidae</taxon>
        <taxon>Timema</taxon>
    </lineage>
</organism>
<name>A0A7R9HCS7_TIMCR</name>
<sequence>MVYLITIAEPVKVTWWSSSKVSDFCAGRPGKNNTRSNTSLRKLVSMLDCARALATVTTLGQWWRIGPSAVYLPLHPLLKRPTSRPRQLARTLVDITRVKVNGFSTETLSVTSSGVGSFTEREV</sequence>
<reference evidence="1" key="1">
    <citation type="submission" date="2020-11" db="EMBL/GenBank/DDBJ databases">
        <authorList>
            <person name="Tran Van P."/>
        </authorList>
    </citation>
    <scope>NUCLEOTIDE SEQUENCE</scope>
</reference>
<accession>A0A7R9HCS7</accession>
<proteinExistence type="predicted"/>